<keyword evidence="2" id="KW-0732">Signal</keyword>
<feature type="signal peptide" evidence="2">
    <location>
        <begin position="1"/>
        <end position="27"/>
    </location>
</feature>
<dbReference type="EMBL" id="LR743504">
    <property type="protein sequence ID" value="CAA2107979.1"/>
    <property type="molecule type" value="Genomic_DNA"/>
</dbReference>
<evidence type="ECO:0000313" key="3">
    <source>
        <dbReference type="EMBL" id="CAA2107979.1"/>
    </source>
</evidence>
<evidence type="ECO:0000256" key="1">
    <source>
        <dbReference type="SAM" id="MobiDB-lite"/>
    </source>
</evidence>
<feature type="chain" id="PRO_5025414277" evidence="2">
    <location>
        <begin position="28"/>
        <end position="99"/>
    </location>
</feature>
<evidence type="ECO:0000256" key="2">
    <source>
        <dbReference type="SAM" id="SignalP"/>
    </source>
</evidence>
<gene>
    <name evidence="3" type="ORF">MBUL_04433</name>
</gene>
<dbReference type="AlphaFoldDB" id="A0A679JD04"/>
<proteinExistence type="predicted"/>
<feature type="compositionally biased region" description="Polar residues" evidence="1">
    <location>
        <begin position="43"/>
        <end position="52"/>
    </location>
</feature>
<reference evidence="3" key="1">
    <citation type="submission" date="2019-12" db="EMBL/GenBank/DDBJ databases">
        <authorList>
            <person name="Cremers G."/>
        </authorList>
    </citation>
    <scope>NUCLEOTIDE SEQUENCE</scope>
    <source>
        <strain evidence="3">Mbul1</strain>
    </source>
</reference>
<organism evidence="3">
    <name type="scientific">Methylobacterium bullatum</name>
    <dbReference type="NCBI Taxonomy" id="570505"/>
    <lineage>
        <taxon>Bacteria</taxon>
        <taxon>Pseudomonadati</taxon>
        <taxon>Pseudomonadota</taxon>
        <taxon>Alphaproteobacteria</taxon>
        <taxon>Hyphomicrobiales</taxon>
        <taxon>Methylobacteriaceae</taxon>
        <taxon>Methylobacterium</taxon>
    </lineage>
</organism>
<feature type="region of interest" description="Disordered" evidence="1">
    <location>
        <begin position="23"/>
        <end position="99"/>
    </location>
</feature>
<protein>
    <submittedName>
        <fullName evidence="3">Uncharacterized protein</fullName>
    </submittedName>
</protein>
<accession>A0A679JD04</accession>
<feature type="compositionally biased region" description="Basic and acidic residues" evidence="1">
    <location>
        <begin position="86"/>
        <end position="99"/>
    </location>
</feature>
<sequence length="99" mass="10395">MRKEPLIRASLLLAAGILLVQTAPAQAISDRRNQPTAADVPSETRSGETSGSKPIGDVKPPSAIRPSTAVTESDGKTSRTNPLDHLPARDRAGTGGRRE</sequence>
<name>A0A679JD04_9HYPH</name>